<organism evidence="2 3">
    <name type="scientific">Butyricicoccus porcorum</name>
    <dbReference type="NCBI Taxonomy" id="1945634"/>
    <lineage>
        <taxon>Bacteria</taxon>
        <taxon>Bacillati</taxon>
        <taxon>Bacillota</taxon>
        <taxon>Clostridia</taxon>
        <taxon>Eubacteriales</taxon>
        <taxon>Butyricicoccaceae</taxon>
        <taxon>Butyricicoccus</taxon>
    </lineage>
</organism>
<dbReference type="Proteomes" id="UP000194903">
    <property type="component" value="Unassembled WGS sequence"/>
</dbReference>
<evidence type="ECO:0000313" key="3">
    <source>
        <dbReference type="Proteomes" id="UP000194903"/>
    </source>
</evidence>
<gene>
    <name evidence="2" type="ORF">CBW42_09945</name>
</gene>
<keyword evidence="3" id="KW-1185">Reference proteome</keyword>
<protein>
    <submittedName>
        <fullName evidence="2">Uncharacterized protein</fullName>
    </submittedName>
</protein>
<dbReference type="EMBL" id="NHOC01000008">
    <property type="protein sequence ID" value="OUM20051.1"/>
    <property type="molecule type" value="Genomic_DNA"/>
</dbReference>
<comment type="caution">
    <text evidence="2">The sequence shown here is derived from an EMBL/GenBank/DDBJ whole genome shotgun (WGS) entry which is preliminary data.</text>
</comment>
<name>A0A252F300_9FIRM</name>
<proteinExistence type="predicted"/>
<dbReference type="RefSeq" id="WP_087020767.1">
    <property type="nucleotide sequence ID" value="NZ_CP178353.1"/>
</dbReference>
<feature type="compositionally biased region" description="Basic and acidic residues" evidence="1">
    <location>
        <begin position="1"/>
        <end position="15"/>
    </location>
</feature>
<evidence type="ECO:0000256" key="1">
    <source>
        <dbReference type="SAM" id="MobiDB-lite"/>
    </source>
</evidence>
<reference evidence="2 3" key="1">
    <citation type="submission" date="2017-05" db="EMBL/GenBank/DDBJ databases">
        <title>Butyricicoccus porcorum sp. nov. a butyrate-producing bacterium from the swine intestinal tract.</title>
        <authorList>
            <person name="Trachsel J."/>
            <person name="Humphrey S."/>
            <person name="Allen H.K."/>
        </authorList>
    </citation>
    <scope>NUCLEOTIDE SEQUENCE [LARGE SCALE GENOMIC DNA]</scope>
    <source>
        <strain evidence="2">BB10</strain>
    </source>
</reference>
<sequence length="94" mass="10271">MQQRDMEELMRRISRETGNPDAAQAAGRMRDALNTPEGRRAAQKILEGHSSSLENAARMAQAGNLEGAKQSVQELLRTPEGARLAAQIAKLMGR</sequence>
<accession>A0A252F300</accession>
<evidence type="ECO:0000313" key="2">
    <source>
        <dbReference type="EMBL" id="OUM20051.1"/>
    </source>
</evidence>
<dbReference type="AlphaFoldDB" id="A0A252F300"/>
<feature type="region of interest" description="Disordered" evidence="1">
    <location>
        <begin position="1"/>
        <end position="40"/>
    </location>
</feature>